<comment type="function">
    <text evidence="6">Methylates ribosomal protein L11.</text>
</comment>
<evidence type="ECO:0000256" key="4">
    <source>
        <dbReference type="ARBA" id="ARBA00022679"/>
    </source>
</evidence>
<evidence type="ECO:0000256" key="6">
    <source>
        <dbReference type="HAMAP-Rule" id="MF_00735"/>
    </source>
</evidence>
<dbReference type="EMBL" id="LNKA01000001">
    <property type="protein sequence ID" value="KTC65368.1"/>
    <property type="molecule type" value="Genomic_DNA"/>
</dbReference>
<keyword evidence="3 6" id="KW-0489">Methyltransferase</keyword>
<dbReference type="InterPro" id="IPR050078">
    <property type="entry name" value="Ribosomal_L11_MeTrfase_PrmA"/>
</dbReference>
<keyword evidence="7" id="KW-0689">Ribosomal protein</keyword>
<gene>
    <name evidence="6 7" type="primary">prmA</name>
    <name evidence="7" type="ORF">Lade_0026</name>
    <name evidence="8" type="ORF">NCTC12735_00429</name>
</gene>
<feature type="binding site" evidence="6">
    <location>
        <position position="183"/>
    </location>
    <ligand>
        <name>S-adenosyl-L-methionine</name>
        <dbReference type="ChEBI" id="CHEBI:59789"/>
    </ligand>
</feature>
<dbReference type="GO" id="GO:0032259">
    <property type="term" value="P:methylation"/>
    <property type="evidence" value="ECO:0007669"/>
    <property type="project" value="UniProtKB-KW"/>
</dbReference>
<dbReference type="GO" id="GO:0016279">
    <property type="term" value="F:protein-lysine N-methyltransferase activity"/>
    <property type="evidence" value="ECO:0007669"/>
    <property type="project" value="TreeGrafter"/>
</dbReference>
<reference evidence="7 9" key="1">
    <citation type="submission" date="2015-11" db="EMBL/GenBank/DDBJ databases">
        <title>Identification of large and diverse effector repertoires of 38 Legionella species.</title>
        <authorList>
            <person name="Burstein D."/>
            <person name="Amaro F."/>
            <person name="Zusman T."/>
            <person name="Lifshitz Z."/>
            <person name="Cohen O."/>
            <person name="Gilbert J.A."/>
            <person name="Pupko T."/>
            <person name="Shuman H.A."/>
            <person name="Segal G."/>
        </authorList>
    </citation>
    <scope>NUCLEOTIDE SEQUENCE [LARGE SCALE GENOMIC DNA]</scope>
    <source>
        <strain evidence="7 9">1762-AUS-E</strain>
    </source>
</reference>
<geneLocation type="plasmid" evidence="8 10">
    <name>9</name>
</geneLocation>
<reference evidence="8 10" key="2">
    <citation type="submission" date="2018-12" db="EMBL/GenBank/DDBJ databases">
        <authorList>
            <consortium name="Pathogen Informatics"/>
        </authorList>
    </citation>
    <scope>NUCLEOTIDE SEQUENCE [LARGE SCALE GENOMIC DNA]</scope>
    <source>
        <strain evidence="8 10">NCTC12735</strain>
        <plasmid evidence="10">9</plasmid>
    </source>
</reference>
<dbReference type="HAMAP" id="MF_00735">
    <property type="entry name" value="Methyltr_PrmA"/>
    <property type="match status" value="1"/>
</dbReference>
<dbReference type="Proteomes" id="UP000281170">
    <property type="component" value="Plasmid 9"/>
</dbReference>
<dbReference type="EC" id="2.1.1.-" evidence="6"/>
<keyword evidence="7" id="KW-0687">Ribonucleoprotein</keyword>
<dbReference type="CDD" id="cd02440">
    <property type="entry name" value="AdoMet_MTases"/>
    <property type="match status" value="1"/>
</dbReference>
<evidence type="ECO:0000256" key="1">
    <source>
        <dbReference type="ARBA" id="ARBA00009741"/>
    </source>
</evidence>
<keyword evidence="5 6" id="KW-0949">S-adenosyl-L-methionine</keyword>
<dbReference type="Gene3D" id="3.40.50.150">
    <property type="entry name" value="Vaccinia Virus protein VP39"/>
    <property type="match status" value="1"/>
</dbReference>
<evidence type="ECO:0000313" key="7">
    <source>
        <dbReference type="EMBL" id="KTC65368.1"/>
    </source>
</evidence>
<dbReference type="Proteomes" id="UP000054859">
    <property type="component" value="Unassembled WGS sequence"/>
</dbReference>
<dbReference type="InterPro" id="IPR004498">
    <property type="entry name" value="Ribosomal_PrmA_MeTrfase"/>
</dbReference>
<comment type="similarity">
    <text evidence="1 6">Belongs to the methyltransferase superfamily. PrmA family.</text>
</comment>
<organism evidence="7 9">
    <name type="scientific">Legionella adelaidensis</name>
    <dbReference type="NCBI Taxonomy" id="45056"/>
    <lineage>
        <taxon>Bacteria</taxon>
        <taxon>Pseudomonadati</taxon>
        <taxon>Pseudomonadota</taxon>
        <taxon>Gammaproteobacteria</taxon>
        <taxon>Legionellales</taxon>
        <taxon>Legionellaceae</taxon>
        <taxon>Legionella</taxon>
    </lineage>
</organism>
<keyword evidence="4 6" id="KW-0808">Transferase</keyword>
<evidence type="ECO:0000256" key="2">
    <source>
        <dbReference type="ARBA" id="ARBA00022490"/>
    </source>
</evidence>
<dbReference type="AlphaFoldDB" id="A0A0W0R2T0"/>
<feature type="binding site" evidence="6">
    <location>
        <position position="140"/>
    </location>
    <ligand>
        <name>S-adenosyl-L-methionine</name>
        <dbReference type="ChEBI" id="CHEBI:59789"/>
    </ligand>
</feature>
<dbReference type="PANTHER" id="PTHR43648">
    <property type="entry name" value="ELECTRON TRANSFER FLAVOPROTEIN BETA SUBUNIT LYSINE METHYLTRANSFERASE"/>
    <property type="match status" value="1"/>
</dbReference>
<dbReference type="Pfam" id="PF06325">
    <property type="entry name" value="PrmA"/>
    <property type="match status" value="1"/>
</dbReference>
<evidence type="ECO:0000313" key="8">
    <source>
        <dbReference type="EMBL" id="VEH84810.1"/>
    </source>
</evidence>
<keyword evidence="2 6" id="KW-0963">Cytoplasm</keyword>
<dbReference type="KEGG" id="ladl:NCTC12735_00429"/>
<dbReference type="InterPro" id="IPR029063">
    <property type="entry name" value="SAM-dependent_MTases_sf"/>
</dbReference>
<feature type="binding site" evidence="6">
    <location>
        <position position="161"/>
    </location>
    <ligand>
        <name>S-adenosyl-L-methionine</name>
        <dbReference type="ChEBI" id="CHEBI:59789"/>
    </ligand>
</feature>
<evidence type="ECO:0000313" key="9">
    <source>
        <dbReference type="Proteomes" id="UP000054859"/>
    </source>
</evidence>
<feature type="binding site" evidence="6">
    <location>
        <position position="224"/>
    </location>
    <ligand>
        <name>S-adenosyl-L-methionine</name>
        <dbReference type="ChEBI" id="CHEBI:59789"/>
    </ligand>
</feature>
<dbReference type="GO" id="GO:0005840">
    <property type="term" value="C:ribosome"/>
    <property type="evidence" value="ECO:0007669"/>
    <property type="project" value="UniProtKB-KW"/>
</dbReference>
<dbReference type="GO" id="GO:0005829">
    <property type="term" value="C:cytosol"/>
    <property type="evidence" value="ECO:0007669"/>
    <property type="project" value="TreeGrafter"/>
</dbReference>
<accession>A0A0W0R2T0</accession>
<dbReference type="SUPFAM" id="SSF53335">
    <property type="entry name" value="S-adenosyl-L-methionine-dependent methyltransferases"/>
    <property type="match status" value="1"/>
</dbReference>
<proteinExistence type="inferred from homology"/>
<evidence type="ECO:0000313" key="10">
    <source>
        <dbReference type="Proteomes" id="UP000281170"/>
    </source>
</evidence>
<comment type="subcellular location">
    <subcellularLocation>
        <location evidence="6">Cytoplasm</location>
    </subcellularLocation>
</comment>
<dbReference type="RefSeq" id="WP_058461137.1">
    <property type="nucleotide sequence ID" value="NZ_CAAAHS010000003.1"/>
</dbReference>
<dbReference type="STRING" id="45056.Lade_0026"/>
<keyword evidence="9" id="KW-1185">Reference proteome</keyword>
<evidence type="ECO:0000256" key="3">
    <source>
        <dbReference type="ARBA" id="ARBA00022603"/>
    </source>
</evidence>
<dbReference type="PIRSF" id="PIRSF000401">
    <property type="entry name" value="RPL11_MTase"/>
    <property type="match status" value="1"/>
</dbReference>
<dbReference type="PANTHER" id="PTHR43648:SF1">
    <property type="entry name" value="ELECTRON TRANSFER FLAVOPROTEIN BETA SUBUNIT LYSINE METHYLTRANSFERASE"/>
    <property type="match status" value="1"/>
</dbReference>
<protein>
    <recommendedName>
        <fullName evidence="6">Ribosomal protein L11 methyltransferase</fullName>
        <shortName evidence="6">L11 Mtase</shortName>
        <ecNumber evidence="6">2.1.1.-</ecNumber>
    </recommendedName>
</protein>
<dbReference type="EMBL" id="LR134418">
    <property type="protein sequence ID" value="VEH84810.1"/>
    <property type="molecule type" value="Genomic_DNA"/>
</dbReference>
<keyword evidence="8" id="KW-0614">Plasmid</keyword>
<name>A0A0W0R2T0_9GAMM</name>
<sequence>MFELQVSSPESHAEPLCALLESLGALSITMTDKHDHPILEPELGTSPLWPEVVINALFEDIHQAQFAQQMIEQQSEHPEMVIKEIQEQDWERTCLVDFKPLQFGDHLWVCPSWTAPPDPNATNLILDPGLAFGTGNHQTTALCLKWLGNHSVKELEVIDYGCGSGILALAALKLHAKKVYAVDIDPQALIATENNAQSNNLLCDSLFIGKPDELKKPVDLILANILLGPLIELRFRLKELLKPGGLLVVSGILEEQINELKNAYEGVFTPLEENVQEGWALIGWA</sequence>
<dbReference type="OrthoDB" id="9785995at2"/>
<comment type="catalytic activity">
    <reaction evidence="6">
        <text>L-lysyl-[protein] + 3 S-adenosyl-L-methionine = N(6),N(6),N(6)-trimethyl-L-lysyl-[protein] + 3 S-adenosyl-L-homocysteine + 3 H(+)</text>
        <dbReference type="Rhea" id="RHEA:54192"/>
        <dbReference type="Rhea" id="RHEA-COMP:9752"/>
        <dbReference type="Rhea" id="RHEA-COMP:13826"/>
        <dbReference type="ChEBI" id="CHEBI:15378"/>
        <dbReference type="ChEBI" id="CHEBI:29969"/>
        <dbReference type="ChEBI" id="CHEBI:57856"/>
        <dbReference type="ChEBI" id="CHEBI:59789"/>
        <dbReference type="ChEBI" id="CHEBI:61961"/>
    </reaction>
</comment>
<dbReference type="PATRIC" id="fig|45056.6.peg.26"/>
<evidence type="ECO:0000256" key="5">
    <source>
        <dbReference type="ARBA" id="ARBA00022691"/>
    </source>
</evidence>
<dbReference type="NCBIfam" id="TIGR00406">
    <property type="entry name" value="prmA"/>
    <property type="match status" value="1"/>
</dbReference>